<feature type="transmembrane region" description="Helical" evidence="2">
    <location>
        <begin position="174"/>
        <end position="192"/>
    </location>
</feature>
<protein>
    <recommendedName>
        <fullName evidence="5">RDD domain-containing protein</fullName>
    </recommendedName>
</protein>
<evidence type="ECO:0000313" key="3">
    <source>
        <dbReference type="EMBL" id="MCC8363472.1"/>
    </source>
</evidence>
<evidence type="ECO:0008006" key="5">
    <source>
        <dbReference type="Google" id="ProtNLM"/>
    </source>
</evidence>
<feature type="region of interest" description="Disordered" evidence="1">
    <location>
        <begin position="399"/>
        <end position="425"/>
    </location>
</feature>
<accession>A0ABS8JIT7</accession>
<keyword evidence="2" id="KW-0472">Membrane</keyword>
<organism evidence="3 4">
    <name type="scientific">Noviluteimonas lactosilytica</name>
    <dbReference type="NCBI Taxonomy" id="2888523"/>
    <lineage>
        <taxon>Bacteria</taxon>
        <taxon>Pseudomonadati</taxon>
        <taxon>Pseudomonadota</taxon>
        <taxon>Gammaproteobacteria</taxon>
        <taxon>Lysobacterales</taxon>
        <taxon>Lysobacteraceae</taxon>
        <taxon>Noviluteimonas</taxon>
    </lineage>
</organism>
<comment type="caution">
    <text evidence="3">The sequence shown here is derived from an EMBL/GenBank/DDBJ whole genome shotgun (WGS) entry which is preliminary data.</text>
</comment>
<dbReference type="RefSeq" id="WP_230527095.1">
    <property type="nucleotide sequence ID" value="NZ_JAJGAK010000002.1"/>
</dbReference>
<reference evidence="3" key="1">
    <citation type="submission" date="2021-10" db="EMBL/GenBank/DDBJ databases">
        <authorList>
            <person name="Lyu M."/>
            <person name="Wang X."/>
            <person name="Meng X."/>
            <person name="Xu K."/>
        </authorList>
    </citation>
    <scope>NUCLEOTIDE SEQUENCE</scope>
    <source>
        <strain evidence="3">A6</strain>
    </source>
</reference>
<evidence type="ECO:0000256" key="2">
    <source>
        <dbReference type="SAM" id="Phobius"/>
    </source>
</evidence>
<evidence type="ECO:0000256" key="1">
    <source>
        <dbReference type="SAM" id="MobiDB-lite"/>
    </source>
</evidence>
<keyword evidence="2" id="KW-1133">Transmembrane helix</keyword>
<sequence>MTDDTSQLPRHTTPTWEVELLISGVAVFAMLQLPELLDRTILEWQPRLVERWSDLLWVVYIYAKSAALILAGTFVIHLLLRARWIALVGMLSIYPKGVDWDSLRLGPLARDVESKRLGRMEDAIDRADNRATMVFALGVVMASILMAVTLVAGTYIVLAWFLESRMGLAPDTRWVGWVLIVATVPYLAAYAIDRRFGARMTPGAIGTRIVRGVLWFYSRIGFGMANNPALALLSSHRGQKWTVFLLSAVFTVASFTAAMTYYIAQQPDAYGSYDSFPDSDDLPSRSIDPANYDDRRDPVRSRVAPYVQSAVIIGPFAQLVIPWTPDRDGPAMDARCGMLPANEQLGCYAEHVRPVTLDGKPIAAVFDIGDDARTNRPALVAMIDVRELARGRHILGVTLPPQVPAPRKDDDGEEDPPADYIPFWR</sequence>
<proteinExistence type="predicted"/>
<evidence type="ECO:0000313" key="4">
    <source>
        <dbReference type="Proteomes" id="UP001165293"/>
    </source>
</evidence>
<gene>
    <name evidence="3" type="ORF">LK996_10345</name>
</gene>
<feature type="region of interest" description="Disordered" evidence="1">
    <location>
        <begin position="275"/>
        <end position="295"/>
    </location>
</feature>
<feature type="transmembrane region" description="Helical" evidence="2">
    <location>
        <begin position="134"/>
        <end position="162"/>
    </location>
</feature>
<name>A0ABS8JIT7_9GAMM</name>
<dbReference type="Proteomes" id="UP001165293">
    <property type="component" value="Unassembled WGS sequence"/>
</dbReference>
<feature type="transmembrane region" description="Helical" evidence="2">
    <location>
        <begin position="243"/>
        <end position="264"/>
    </location>
</feature>
<feature type="transmembrane region" description="Helical" evidence="2">
    <location>
        <begin position="57"/>
        <end position="80"/>
    </location>
</feature>
<keyword evidence="4" id="KW-1185">Reference proteome</keyword>
<dbReference type="EMBL" id="JAJGAK010000002">
    <property type="protein sequence ID" value="MCC8363472.1"/>
    <property type="molecule type" value="Genomic_DNA"/>
</dbReference>
<keyword evidence="2" id="KW-0812">Transmembrane</keyword>